<gene>
    <name evidence="5" type="primary">uxaA_1</name>
    <name evidence="5" type="ORF">SSPH_02737</name>
</gene>
<keyword evidence="2 5" id="KW-0456">Lyase</keyword>
<dbReference type="PANTHER" id="PTHR30536">
    <property type="entry name" value="ALTRONATE/GALACTARATE DEHYDRATASE"/>
    <property type="match status" value="1"/>
</dbReference>
<organism evidence="5 6">
    <name type="scientific">Sporomusa sphaeroides DSM 2875</name>
    <dbReference type="NCBI Taxonomy" id="1337886"/>
    <lineage>
        <taxon>Bacteria</taxon>
        <taxon>Bacillati</taxon>
        <taxon>Bacillota</taxon>
        <taxon>Negativicutes</taxon>
        <taxon>Selenomonadales</taxon>
        <taxon>Sporomusaceae</taxon>
        <taxon>Sporomusa</taxon>
    </lineage>
</organism>
<comment type="caution">
    <text evidence="5">The sequence shown here is derived from an EMBL/GenBank/DDBJ whole genome shotgun (WGS) entry which is preliminary data.</text>
</comment>
<dbReference type="EMBL" id="FCOW01000014">
    <property type="protein sequence ID" value="CVK20070.1"/>
    <property type="molecule type" value="Genomic_DNA"/>
</dbReference>
<proteinExistence type="inferred from homology"/>
<evidence type="ECO:0000313" key="6">
    <source>
        <dbReference type="Proteomes" id="UP000245702"/>
    </source>
</evidence>
<reference evidence="5 6" key="1">
    <citation type="submission" date="2016-01" db="EMBL/GenBank/DDBJ databases">
        <authorList>
            <person name="Brown R."/>
        </authorList>
    </citation>
    <scope>NUCLEOTIDE SEQUENCE [LARGE SCALE GENOMIC DNA]</scope>
    <source>
        <strain evidence="5">Sporomusa sphaeroides DSM 2875</strain>
    </source>
</reference>
<dbReference type="RefSeq" id="WP_075757703.1">
    <property type="nucleotide sequence ID" value="NZ_CP146991.1"/>
</dbReference>
<sequence length="388" mass="40653">MMNFMGYRRPDGTVGIRNHVFVLPTVNCANQVARGIAANVRGTVWVEHQHGCSQLGADAEQTARAFIGHGIHPNVYGVVVVGLGCEVIRAQDIAAEIKKQCPYKPVHTIIIQDEGGSNKSIQAGAVAAQNMMIEASMLKREPIAAAELILGTECGGSDACSGLSGNPALGAVSDMLIDAGGTAILAETAELIGAEHIIAERAVNEAVKQKCYATIAAFEESAKQMGVDMRGSNPTPGNIEGGLSSIEEKSLGCVYKGGTRPLQDVIGWAEKVTTKGLVFMDTPGNDIEQLTGMVAGGCHICVFTTGRGTPTGSPIAPTIKVATNTALFQKMNDNMDINAGTVITGDETVQQVGERIFTEMLAVASGKITKAEVLGHNDFSIMRIGPSM</sequence>
<protein>
    <submittedName>
        <fullName evidence="5">Altronate dehydratase</fullName>
        <ecNumber evidence="5">4.2.1.7</ecNumber>
    </submittedName>
</protein>
<dbReference type="EC" id="4.2.1.7" evidence="5"/>
<dbReference type="InterPro" id="IPR007392">
    <property type="entry name" value="GD_AH_second"/>
</dbReference>
<feature type="domain" description="D-galactarate/Altronate dehydratase second" evidence="3">
    <location>
        <begin position="6"/>
        <end position="135"/>
    </location>
</feature>
<name>A0ABP2C7H0_9FIRM</name>
<dbReference type="Proteomes" id="UP000245702">
    <property type="component" value="Unassembled WGS sequence"/>
</dbReference>
<feature type="domain" description="D-galactarate/Altronate dehydratase C-terminal" evidence="4">
    <location>
        <begin position="146"/>
        <end position="386"/>
    </location>
</feature>
<comment type="similarity">
    <text evidence="1">Belongs to the UxaA family.</text>
</comment>
<accession>A0ABP2C7H0</accession>
<dbReference type="Pfam" id="PF20629">
    <property type="entry name" value="GD_AH_C"/>
    <property type="match status" value="1"/>
</dbReference>
<dbReference type="PANTHER" id="PTHR30536:SF5">
    <property type="entry name" value="ALTRONATE DEHYDRATASE"/>
    <property type="match status" value="1"/>
</dbReference>
<keyword evidence="6" id="KW-1185">Reference proteome</keyword>
<evidence type="ECO:0000313" key="5">
    <source>
        <dbReference type="EMBL" id="CVK20070.1"/>
    </source>
</evidence>
<evidence type="ECO:0000256" key="2">
    <source>
        <dbReference type="ARBA" id="ARBA00023239"/>
    </source>
</evidence>
<dbReference type="GO" id="GO:0008789">
    <property type="term" value="F:altronate dehydratase activity"/>
    <property type="evidence" value="ECO:0007669"/>
    <property type="project" value="UniProtKB-EC"/>
</dbReference>
<dbReference type="Pfam" id="PF04295">
    <property type="entry name" value="GD_AH_second"/>
    <property type="match status" value="1"/>
</dbReference>
<dbReference type="InterPro" id="IPR052172">
    <property type="entry name" value="UxaA_altronate/galactarate_dh"/>
</dbReference>
<evidence type="ECO:0000256" key="1">
    <source>
        <dbReference type="ARBA" id="ARBA00010986"/>
    </source>
</evidence>
<evidence type="ECO:0000259" key="4">
    <source>
        <dbReference type="Pfam" id="PF20629"/>
    </source>
</evidence>
<evidence type="ECO:0000259" key="3">
    <source>
        <dbReference type="Pfam" id="PF04295"/>
    </source>
</evidence>
<dbReference type="InterPro" id="IPR048332">
    <property type="entry name" value="GD_AH_C"/>
</dbReference>